<protein>
    <submittedName>
        <fullName evidence="5">Hemerythrin</fullName>
    </submittedName>
</protein>
<evidence type="ECO:0000256" key="3">
    <source>
        <dbReference type="ARBA" id="ARBA00023004"/>
    </source>
</evidence>
<reference evidence="5 6" key="1">
    <citation type="submission" date="2016-11" db="EMBL/GenBank/DDBJ databases">
        <authorList>
            <person name="Jaros S."/>
            <person name="Januszkiewicz K."/>
            <person name="Wedrychowicz H."/>
        </authorList>
    </citation>
    <scope>NUCLEOTIDE SEQUENCE [LARGE SCALE GENOMIC DNA]</scope>
    <source>
        <strain evidence="5 6">DSM 21864</strain>
    </source>
</reference>
<dbReference type="PANTHER" id="PTHR37164:SF1">
    <property type="entry name" value="BACTERIOHEMERYTHRIN"/>
    <property type="match status" value="1"/>
</dbReference>
<dbReference type="SUPFAM" id="SSF47188">
    <property type="entry name" value="Hemerythrin-like"/>
    <property type="match status" value="1"/>
</dbReference>
<keyword evidence="2" id="KW-0479">Metal-binding</keyword>
<sequence>MFIWKDDYKVGVPLIDDQHKELFRIGDKAFKLLKDKMRLDKYDDIVSILTELKDYTMYHFECEEKYMMESGYKGFFSHKVEHINFINKINEVDIDKIDLHQNSSILEILDFVYKWIDEHILVRDKVINEGSIT</sequence>
<accession>A0A1M6ILH2</accession>
<feature type="domain" description="Hemerythrin-like" evidence="4">
    <location>
        <begin position="11"/>
        <end position="126"/>
    </location>
</feature>
<gene>
    <name evidence="5" type="ORF">SAMN05444401_2879</name>
</gene>
<dbReference type="InterPro" id="IPR050669">
    <property type="entry name" value="Hemerythrin"/>
</dbReference>
<keyword evidence="3" id="KW-0408">Iron</keyword>
<dbReference type="InterPro" id="IPR035938">
    <property type="entry name" value="Hemerythrin-like_sf"/>
</dbReference>
<evidence type="ECO:0000256" key="1">
    <source>
        <dbReference type="ARBA" id="ARBA00010587"/>
    </source>
</evidence>
<evidence type="ECO:0000313" key="5">
    <source>
        <dbReference type="EMBL" id="SHJ35336.1"/>
    </source>
</evidence>
<dbReference type="NCBIfam" id="TIGR02481">
    <property type="entry name" value="hemeryth_dom"/>
    <property type="match status" value="1"/>
</dbReference>
<dbReference type="EMBL" id="FQZO01000004">
    <property type="protein sequence ID" value="SHJ35336.1"/>
    <property type="molecule type" value="Genomic_DNA"/>
</dbReference>
<dbReference type="PROSITE" id="PS00550">
    <property type="entry name" value="HEMERYTHRINS"/>
    <property type="match status" value="1"/>
</dbReference>
<organism evidence="5 6">
    <name type="scientific">Clostridium amylolyticum</name>
    <dbReference type="NCBI Taxonomy" id="1121298"/>
    <lineage>
        <taxon>Bacteria</taxon>
        <taxon>Bacillati</taxon>
        <taxon>Bacillota</taxon>
        <taxon>Clostridia</taxon>
        <taxon>Eubacteriales</taxon>
        <taxon>Clostridiaceae</taxon>
        <taxon>Clostridium</taxon>
    </lineage>
</organism>
<dbReference type="InterPro" id="IPR016131">
    <property type="entry name" value="Haemerythrin_Fe_BS"/>
</dbReference>
<proteinExistence type="inferred from homology"/>
<keyword evidence="6" id="KW-1185">Reference proteome</keyword>
<evidence type="ECO:0000259" key="4">
    <source>
        <dbReference type="Pfam" id="PF01814"/>
    </source>
</evidence>
<dbReference type="Pfam" id="PF01814">
    <property type="entry name" value="Hemerythrin"/>
    <property type="match status" value="1"/>
</dbReference>
<dbReference type="STRING" id="1121298.SAMN05444401_2879"/>
<dbReference type="OrthoDB" id="9797092at2"/>
<evidence type="ECO:0000256" key="2">
    <source>
        <dbReference type="ARBA" id="ARBA00022723"/>
    </source>
</evidence>
<dbReference type="GO" id="GO:0046872">
    <property type="term" value="F:metal ion binding"/>
    <property type="evidence" value="ECO:0007669"/>
    <property type="project" value="UniProtKB-KW"/>
</dbReference>
<dbReference type="RefSeq" id="WP_073008012.1">
    <property type="nucleotide sequence ID" value="NZ_FQZO01000004.1"/>
</dbReference>
<dbReference type="InterPro" id="IPR012312">
    <property type="entry name" value="Hemerythrin-like"/>
</dbReference>
<dbReference type="AlphaFoldDB" id="A0A1M6ILH2"/>
<dbReference type="NCBIfam" id="NF033749">
    <property type="entry name" value="bact_hemeryth"/>
    <property type="match status" value="1"/>
</dbReference>
<dbReference type="Proteomes" id="UP000184080">
    <property type="component" value="Unassembled WGS sequence"/>
</dbReference>
<dbReference type="PANTHER" id="PTHR37164">
    <property type="entry name" value="BACTERIOHEMERYTHRIN"/>
    <property type="match status" value="1"/>
</dbReference>
<dbReference type="CDD" id="cd12107">
    <property type="entry name" value="Hemerythrin"/>
    <property type="match status" value="1"/>
</dbReference>
<name>A0A1M6ILH2_9CLOT</name>
<comment type="similarity">
    <text evidence="1">Belongs to the hemerythrin family.</text>
</comment>
<dbReference type="InterPro" id="IPR012827">
    <property type="entry name" value="Hemerythrin_metal-bd"/>
</dbReference>
<dbReference type="Gene3D" id="1.20.120.50">
    <property type="entry name" value="Hemerythrin-like"/>
    <property type="match status" value="1"/>
</dbReference>
<evidence type="ECO:0000313" key="6">
    <source>
        <dbReference type="Proteomes" id="UP000184080"/>
    </source>
</evidence>